<evidence type="ECO:0000256" key="1">
    <source>
        <dbReference type="SAM" id="Phobius"/>
    </source>
</evidence>
<reference evidence="2" key="1">
    <citation type="submission" date="2014-09" db="EMBL/GenBank/DDBJ databases">
        <authorList>
            <person name="Magalhaes I.L.F."/>
            <person name="Oliveira U."/>
            <person name="Santos F.R."/>
            <person name="Vidigal T.H.D.A."/>
            <person name="Brescovit A.D."/>
            <person name="Santos A.J."/>
        </authorList>
    </citation>
    <scope>NUCLEOTIDE SEQUENCE</scope>
    <source>
        <tissue evidence="2">Shoot tissue taken approximately 20 cm above the soil surface</tissue>
    </source>
</reference>
<keyword evidence="1" id="KW-0812">Transmembrane</keyword>
<name>A0A0A8Z1W0_ARUDO</name>
<dbReference type="AlphaFoldDB" id="A0A0A8Z1W0"/>
<accession>A0A0A8Z1W0</accession>
<keyword evidence="1" id="KW-1133">Transmembrane helix</keyword>
<proteinExistence type="predicted"/>
<dbReference type="EMBL" id="GBRH01266262">
    <property type="protein sequence ID" value="JAD31633.1"/>
    <property type="molecule type" value="Transcribed_RNA"/>
</dbReference>
<sequence length="74" mass="8879">MINDMAGSISKFPSMYSLLRRCRNMLEPATTKYLAYRNYIMLAPFFFLLPLRPLWLIRVQTQYQLTQRKFHVSS</sequence>
<protein>
    <submittedName>
        <fullName evidence="2">Uncharacterized protein</fullName>
    </submittedName>
</protein>
<reference evidence="2" key="2">
    <citation type="journal article" date="2015" name="Data Brief">
        <title>Shoot transcriptome of the giant reed, Arundo donax.</title>
        <authorList>
            <person name="Barrero R.A."/>
            <person name="Guerrero F.D."/>
            <person name="Moolhuijzen P."/>
            <person name="Goolsby J.A."/>
            <person name="Tidwell J."/>
            <person name="Bellgard S.E."/>
            <person name="Bellgard M.I."/>
        </authorList>
    </citation>
    <scope>NUCLEOTIDE SEQUENCE</scope>
    <source>
        <tissue evidence="2">Shoot tissue taken approximately 20 cm above the soil surface</tissue>
    </source>
</reference>
<organism evidence="2">
    <name type="scientific">Arundo donax</name>
    <name type="common">Giant reed</name>
    <name type="synonym">Donax arundinaceus</name>
    <dbReference type="NCBI Taxonomy" id="35708"/>
    <lineage>
        <taxon>Eukaryota</taxon>
        <taxon>Viridiplantae</taxon>
        <taxon>Streptophyta</taxon>
        <taxon>Embryophyta</taxon>
        <taxon>Tracheophyta</taxon>
        <taxon>Spermatophyta</taxon>
        <taxon>Magnoliopsida</taxon>
        <taxon>Liliopsida</taxon>
        <taxon>Poales</taxon>
        <taxon>Poaceae</taxon>
        <taxon>PACMAD clade</taxon>
        <taxon>Arundinoideae</taxon>
        <taxon>Arundineae</taxon>
        <taxon>Arundo</taxon>
    </lineage>
</organism>
<keyword evidence="1" id="KW-0472">Membrane</keyword>
<feature type="transmembrane region" description="Helical" evidence="1">
    <location>
        <begin position="39"/>
        <end position="59"/>
    </location>
</feature>
<evidence type="ECO:0000313" key="2">
    <source>
        <dbReference type="EMBL" id="JAD31633.1"/>
    </source>
</evidence>